<dbReference type="RefSeq" id="WP_167083764.1">
    <property type="nucleotide sequence ID" value="NZ_BAAADC010000001.1"/>
</dbReference>
<dbReference type="AlphaFoldDB" id="A0A846N3Q2"/>
<organism evidence="2 3">
    <name type="scientific">Rhizomicrobium palustre</name>
    <dbReference type="NCBI Taxonomy" id="189966"/>
    <lineage>
        <taxon>Bacteria</taxon>
        <taxon>Pseudomonadati</taxon>
        <taxon>Pseudomonadota</taxon>
        <taxon>Alphaproteobacteria</taxon>
        <taxon>Micropepsales</taxon>
        <taxon>Micropepsaceae</taxon>
        <taxon>Rhizomicrobium</taxon>
    </lineage>
</organism>
<dbReference type="SUPFAM" id="SSF48537">
    <property type="entry name" value="Phospholipase C/P1 nuclease"/>
    <property type="match status" value="1"/>
</dbReference>
<dbReference type="Proteomes" id="UP000570514">
    <property type="component" value="Unassembled WGS sequence"/>
</dbReference>
<sequence>MRSVLVCAVAGVVLSSSAFGWGADGHRIVASAGLQALPAEVPAFLRAPEAVAAMTYLAPEADREKGASKSFDDEHSAAHFVDVDDAMRVNGGPDLKALPDTRKKYDDALRAAGSDQYGAGYLPYAIEQGFDLLAKEFAMWRLDVYGEKNGKTAEDRTRFAKERVWREAIILHDLGYWTHFVGDGSQPLHATVHFNGWGKYPNPEGFTEAKIHSPFESKYVRDNIHEKDVIAAMPAYRDCACTISVRTAEYLSADAAEVVPLYRLEKQVGISKKSPEMDAFITKRLAAGAAELRDLIVDAWHHSSDLGVGYPPKKISDIESGKVELSNLGE</sequence>
<evidence type="ECO:0000313" key="3">
    <source>
        <dbReference type="Proteomes" id="UP000570514"/>
    </source>
</evidence>
<gene>
    <name evidence="2" type="ORF">FHS83_003018</name>
</gene>
<keyword evidence="1" id="KW-0732">Signal</keyword>
<evidence type="ECO:0000256" key="1">
    <source>
        <dbReference type="SAM" id="SignalP"/>
    </source>
</evidence>
<proteinExistence type="predicted"/>
<evidence type="ECO:0008006" key="4">
    <source>
        <dbReference type="Google" id="ProtNLM"/>
    </source>
</evidence>
<accession>A0A846N3Q2</accession>
<dbReference type="GO" id="GO:0016788">
    <property type="term" value="F:hydrolase activity, acting on ester bonds"/>
    <property type="evidence" value="ECO:0007669"/>
    <property type="project" value="InterPro"/>
</dbReference>
<feature type="signal peptide" evidence="1">
    <location>
        <begin position="1"/>
        <end position="22"/>
    </location>
</feature>
<reference evidence="2 3" key="1">
    <citation type="submission" date="2020-03" db="EMBL/GenBank/DDBJ databases">
        <title>Genomic Encyclopedia of Type Strains, Phase IV (KMG-IV): sequencing the most valuable type-strain genomes for metagenomic binning, comparative biology and taxonomic classification.</title>
        <authorList>
            <person name="Goeker M."/>
        </authorList>
    </citation>
    <scope>NUCLEOTIDE SEQUENCE [LARGE SCALE GENOMIC DNA]</scope>
    <source>
        <strain evidence="2 3">DSM 19867</strain>
    </source>
</reference>
<dbReference type="InterPro" id="IPR008947">
    <property type="entry name" value="PLipase_C/P1_nuclease_dom_sf"/>
</dbReference>
<dbReference type="EMBL" id="JAASRM010000001">
    <property type="protein sequence ID" value="NIK89700.1"/>
    <property type="molecule type" value="Genomic_DNA"/>
</dbReference>
<protein>
    <recommendedName>
        <fullName evidence="4">S1/P1 Nuclease</fullName>
    </recommendedName>
</protein>
<evidence type="ECO:0000313" key="2">
    <source>
        <dbReference type="EMBL" id="NIK89700.1"/>
    </source>
</evidence>
<comment type="caution">
    <text evidence="2">The sequence shown here is derived from an EMBL/GenBank/DDBJ whole genome shotgun (WGS) entry which is preliminary data.</text>
</comment>
<keyword evidence="3" id="KW-1185">Reference proteome</keyword>
<name>A0A846N3Q2_9PROT</name>
<feature type="chain" id="PRO_5032851090" description="S1/P1 Nuclease" evidence="1">
    <location>
        <begin position="23"/>
        <end position="330"/>
    </location>
</feature>
<dbReference type="Gene3D" id="1.10.575.10">
    <property type="entry name" value="P1 Nuclease"/>
    <property type="match status" value="1"/>
</dbReference>